<evidence type="ECO:0008006" key="4">
    <source>
        <dbReference type="Google" id="ProtNLM"/>
    </source>
</evidence>
<dbReference type="NCBIfam" id="TIGR04219">
    <property type="entry name" value="OMP_w_GlyGly"/>
    <property type="match status" value="1"/>
</dbReference>
<keyword evidence="1" id="KW-0732">Signal</keyword>
<comment type="caution">
    <text evidence="2">The sequence shown here is derived from an EMBL/GenBank/DDBJ whole genome shotgun (WGS) entry which is preliminary data.</text>
</comment>
<protein>
    <recommendedName>
        <fullName evidence="4">Outer membrane protein</fullName>
    </recommendedName>
</protein>
<evidence type="ECO:0000313" key="2">
    <source>
        <dbReference type="EMBL" id="OUS41152.1"/>
    </source>
</evidence>
<dbReference type="Proteomes" id="UP000227088">
    <property type="component" value="Unassembled WGS sequence"/>
</dbReference>
<evidence type="ECO:0000256" key="1">
    <source>
        <dbReference type="SAM" id="SignalP"/>
    </source>
</evidence>
<dbReference type="AlphaFoldDB" id="A0A1Y5I1R8"/>
<organism evidence="2 3">
    <name type="scientific">Oleispira antarctica</name>
    <dbReference type="NCBI Taxonomy" id="188908"/>
    <lineage>
        <taxon>Bacteria</taxon>
        <taxon>Pseudomonadati</taxon>
        <taxon>Pseudomonadota</taxon>
        <taxon>Gammaproteobacteria</taxon>
        <taxon>Oceanospirillales</taxon>
        <taxon>Oceanospirillaceae</taxon>
        <taxon>Oleispira</taxon>
    </lineage>
</organism>
<evidence type="ECO:0000313" key="3">
    <source>
        <dbReference type="Proteomes" id="UP000227088"/>
    </source>
</evidence>
<feature type="chain" id="PRO_5013277707" description="Outer membrane protein" evidence="1">
    <location>
        <begin position="20"/>
        <end position="236"/>
    </location>
</feature>
<dbReference type="EMBL" id="MABE01000137">
    <property type="protein sequence ID" value="OUS41152.1"/>
    <property type="molecule type" value="Genomic_DNA"/>
</dbReference>
<feature type="signal peptide" evidence="1">
    <location>
        <begin position="1"/>
        <end position="19"/>
    </location>
</feature>
<accession>A0A1Y5I1R8</accession>
<sequence>MKKLLATAIVAATPMMAQADLLFTIDAGASIWQADASGSVESSIGDVVDLGSDGMNLKESDQNVLFASFEHPIPILPNVKIMSTALDFSGDDQSKLDLSNTDLTLYWGVPLPIPFLDINFGLTARQFDGEIVNVSASTPISEELDFVVPMGYLNLELDTPFGIYGYVDLNTISYSGNGITDTAIAIGYTLPIPLVDINLEAGHRSLAVKTDEDLAGIDTDIDVSGMFYGVNLSVGF</sequence>
<proteinExistence type="predicted"/>
<name>A0A1Y5I1R8_OLEAN</name>
<reference evidence="3" key="1">
    <citation type="journal article" date="2017" name="Proc. Natl. Acad. Sci. U.S.A.">
        <title>Simulation of Deepwater Horizon oil plume reveals substrate specialization within a complex community of hydrocarbon degraders.</title>
        <authorList>
            <person name="Hu P."/>
            <person name="Dubinsky E.A."/>
            <person name="Probst A.J."/>
            <person name="Wang J."/>
            <person name="Sieber C.M.K."/>
            <person name="Tom L.M."/>
            <person name="Gardinali P."/>
            <person name="Banfield J.F."/>
            <person name="Atlas R.M."/>
            <person name="Andersen G.L."/>
        </authorList>
    </citation>
    <scope>NUCLEOTIDE SEQUENCE [LARGE SCALE GENOMIC DNA]</scope>
</reference>
<dbReference type="InterPro" id="IPR026387">
    <property type="entry name" value="OMP_w_GlyGly"/>
</dbReference>
<gene>
    <name evidence="2" type="ORF">A9R00_02390</name>
</gene>